<dbReference type="PANTHER" id="PTHR43711:SF1">
    <property type="entry name" value="HISTIDINE KINASE 1"/>
    <property type="match status" value="1"/>
</dbReference>
<dbReference type="SMART" id="SM00065">
    <property type="entry name" value="GAF"/>
    <property type="match status" value="1"/>
</dbReference>
<name>A0ABT1X7X3_9PROT</name>
<dbReference type="InterPro" id="IPR036890">
    <property type="entry name" value="HATPase_C_sf"/>
</dbReference>
<keyword evidence="5 8" id="KW-0418">Kinase</keyword>
<dbReference type="SUPFAM" id="SSF55874">
    <property type="entry name" value="ATPase domain of HSP90 chaperone/DNA topoisomerase II/histidine kinase"/>
    <property type="match status" value="1"/>
</dbReference>
<dbReference type="Pfam" id="PF00512">
    <property type="entry name" value="HisKA"/>
    <property type="match status" value="1"/>
</dbReference>
<dbReference type="GO" id="GO:0016301">
    <property type="term" value="F:kinase activity"/>
    <property type="evidence" value="ECO:0007669"/>
    <property type="project" value="UniProtKB-KW"/>
</dbReference>
<dbReference type="Gene3D" id="3.30.565.10">
    <property type="entry name" value="Histidine kinase-like ATPase, C-terminal domain"/>
    <property type="match status" value="1"/>
</dbReference>
<dbReference type="InterPro" id="IPR050736">
    <property type="entry name" value="Sensor_HK_Regulatory"/>
</dbReference>
<dbReference type="Pfam" id="PF02518">
    <property type="entry name" value="HATPase_c"/>
    <property type="match status" value="1"/>
</dbReference>
<evidence type="ECO:0000256" key="6">
    <source>
        <dbReference type="ARBA" id="ARBA00023012"/>
    </source>
</evidence>
<keyword evidence="9" id="KW-1185">Reference proteome</keyword>
<dbReference type="EC" id="2.7.13.3" evidence="2"/>
<evidence type="ECO:0000313" key="8">
    <source>
        <dbReference type="EMBL" id="MCR0984205.1"/>
    </source>
</evidence>
<dbReference type="InterPro" id="IPR005467">
    <property type="entry name" value="His_kinase_dom"/>
</dbReference>
<dbReference type="InterPro" id="IPR029016">
    <property type="entry name" value="GAF-like_dom_sf"/>
</dbReference>
<dbReference type="CDD" id="cd00082">
    <property type="entry name" value="HisKA"/>
    <property type="match status" value="1"/>
</dbReference>
<comment type="catalytic activity">
    <reaction evidence="1">
        <text>ATP + protein L-histidine = ADP + protein N-phospho-L-histidine.</text>
        <dbReference type="EC" id="2.7.13.3"/>
    </reaction>
</comment>
<dbReference type="PROSITE" id="PS50109">
    <property type="entry name" value="HIS_KIN"/>
    <property type="match status" value="1"/>
</dbReference>
<keyword evidence="4" id="KW-0808">Transferase</keyword>
<dbReference type="SUPFAM" id="SSF55781">
    <property type="entry name" value="GAF domain-like"/>
    <property type="match status" value="1"/>
</dbReference>
<gene>
    <name evidence="8" type="ORF">NRP21_19290</name>
</gene>
<evidence type="ECO:0000256" key="5">
    <source>
        <dbReference type="ARBA" id="ARBA00022777"/>
    </source>
</evidence>
<organism evidence="8 9">
    <name type="scientific">Roseomonas populi</name>
    <dbReference type="NCBI Taxonomy" id="3121582"/>
    <lineage>
        <taxon>Bacteria</taxon>
        <taxon>Pseudomonadati</taxon>
        <taxon>Pseudomonadota</taxon>
        <taxon>Alphaproteobacteria</taxon>
        <taxon>Acetobacterales</taxon>
        <taxon>Roseomonadaceae</taxon>
        <taxon>Roseomonas</taxon>
    </lineage>
</organism>
<keyword evidence="6" id="KW-0902">Two-component regulatory system</keyword>
<dbReference type="EMBL" id="JANJOU010000019">
    <property type="protein sequence ID" value="MCR0984205.1"/>
    <property type="molecule type" value="Genomic_DNA"/>
</dbReference>
<dbReference type="InterPro" id="IPR036097">
    <property type="entry name" value="HisK_dim/P_sf"/>
</dbReference>
<keyword evidence="3" id="KW-0597">Phosphoprotein</keyword>
<dbReference type="CDD" id="cd00075">
    <property type="entry name" value="HATPase"/>
    <property type="match status" value="1"/>
</dbReference>
<dbReference type="Gene3D" id="1.10.287.130">
    <property type="match status" value="1"/>
</dbReference>
<evidence type="ECO:0000256" key="2">
    <source>
        <dbReference type="ARBA" id="ARBA00012438"/>
    </source>
</evidence>
<comment type="caution">
    <text evidence="8">The sequence shown here is derived from an EMBL/GenBank/DDBJ whole genome shotgun (WGS) entry which is preliminary data.</text>
</comment>
<proteinExistence type="predicted"/>
<dbReference type="Proteomes" id="UP001524642">
    <property type="component" value="Unassembled WGS sequence"/>
</dbReference>
<sequence>MSDSHEHDVELIGRIEAVPMILDVVCRTTGMGFAAVARVTEDRWIACQVLDRIAFGLAPGDELQIESTICNEIRESREPVVIDHVAEDAAFCGHHTPARYGFQSYISVPITLRDGRFFGTLCAIDPHPARVNNPETIGMFRLFAELIGTHIANEEALREAQAELTSQRTLSQLREEFIAVLGHDLRNPVASIASGVRLLRHSVTDEGGLRILGLMQGSVARMSALVGNLMDFARARLGDGLSIEAAPAQSIRPAVEQAIAELRSVHPDRDIESDLDLDLPVVADHARIAQLLSNLLSNAIAHGAPEGPVRVGATAKDGRLALWVANAGAPIPPEVRAALFLPFARGTPGRAGLASQGLGLGLYIAGQIAEAHGGHIEVASDETETRFTLHIPA</sequence>
<evidence type="ECO:0000256" key="4">
    <source>
        <dbReference type="ARBA" id="ARBA00022679"/>
    </source>
</evidence>
<dbReference type="Pfam" id="PF01590">
    <property type="entry name" value="GAF"/>
    <property type="match status" value="1"/>
</dbReference>
<evidence type="ECO:0000313" key="9">
    <source>
        <dbReference type="Proteomes" id="UP001524642"/>
    </source>
</evidence>
<dbReference type="InterPro" id="IPR003594">
    <property type="entry name" value="HATPase_dom"/>
</dbReference>
<reference evidence="8 9" key="1">
    <citation type="submission" date="2022-06" db="EMBL/GenBank/DDBJ databases">
        <title>Roseomonas CN29.</title>
        <authorList>
            <person name="Cheng Y."/>
            <person name="He X."/>
        </authorList>
    </citation>
    <scope>NUCLEOTIDE SEQUENCE [LARGE SCALE GENOMIC DNA]</scope>
    <source>
        <strain evidence="8 9">CN29</strain>
    </source>
</reference>
<dbReference type="SUPFAM" id="SSF47384">
    <property type="entry name" value="Homodimeric domain of signal transducing histidine kinase"/>
    <property type="match status" value="1"/>
</dbReference>
<dbReference type="InterPro" id="IPR003661">
    <property type="entry name" value="HisK_dim/P_dom"/>
</dbReference>
<dbReference type="PANTHER" id="PTHR43711">
    <property type="entry name" value="TWO-COMPONENT HISTIDINE KINASE"/>
    <property type="match status" value="1"/>
</dbReference>
<dbReference type="InterPro" id="IPR003018">
    <property type="entry name" value="GAF"/>
</dbReference>
<protein>
    <recommendedName>
        <fullName evidence="2">histidine kinase</fullName>
        <ecNumber evidence="2">2.7.13.3</ecNumber>
    </recommendedName>
</protein>
<dbReference type="RefSeq" id="WP_257717863.1">
    <property type="nucleotide sequence ID" value="NZ_JANJOU010000019.1"/>
</dbReference>
<dbReference type="PRINTS" id="PR00344">
    <property type="entry name" value="BCTRLSENSOR"/>
</dbReference>
<accession>A0ABT1X7X3</accession>
<evidence type="ECO:0000259" key="7">
    <source>
        <dbReference type="PROSITE" id="PS50109"/>
    </source>
</evidence>
<evidence type="ECO:0000256" key="1">
    <source>
        <dbReference type="ARBA" id="ARBA00000085"/>
    </source>
</evidence>
<dbReference type="SMART" id="SM00388">
    <property type="entry name" value="HisKA"/>
    <property type="match status" value="1"/>
</dbReference>
<evidence type="ECO:0000256" key="3">
    <source>
        <dbReference type="ARBA" id="ARBA00022553"/>
    </source>
</evidence>
<dbReference type="InterPro" id="IPR004358">
    <property type="entry name" value="Sig_transdc_His_kin-like_C"/>
</dbReference>
<dbReference type="SMART" id="SM00387">
    <property type="entry name" value="HATPase_c"/>
    <property type="match status" value="1"/>
</dbReference>
<feature type="domain" description="Histidine kinase" evidence="7">
    <location>
        <begin position="180"/>
        <end position="393"/>
    </location>
</feature>
<dbReference type="Gene3D" id="3.30.450.40">
    <property type="match status" value="1"/>
</dbReference>